<evidence type="ECO:0000256" key="1">
    <source>
        <dbReference type="SAM" id="MobiDB-lite"/>
    </source>
</evidence>
<gene>
    <name evidence="2" type="ORF">DIABBA_LOCUS4008</name>
</gene>
<reference evidence="2" key="1">
    <citation type="submission" date="2022-01" db="EMBL/GenBank/DDBJ databases">
        <authorList>
            <person name="King R."/>
        </authorList>
    </citation>
    <scope>NUCLEOTIDE SEQUENCE</scope>
</reference>
<accession>A0A9N9SRN0</accession>
<evidence type="ECO:0000313" key="3">
    <source>
        <dbReference type="Proteomes" id="UP001153709"/>
    </source>
</evidence>
<dbReference type="Proteomes" id="UP001153709">
    <property type="component" value="Chromosome 2"/>
</dbReference>
<dbReference type="OrthoDB" id="6760434at2759"/>
<evidence type="ECO:0000313" key="2">
    <source>
        <dbReference type="EMBL" id="CAG9830294.1"/>
    </source>
</evidence>
<dbReference type="EMBL" id="OU898277">
    <property type="protein sequence ID" value="CAG9830294.1"/>
    <property type="molecule type" value="Genomic_DNA"/>
</dbReference>
<dbReference type="AlphaFoldDB" id="A0A9N9SRN0"/>
<protein>
    <submittedName>
        <fullName evidence="2">Uncharacterized protein</fullName>
    </submittedName>
</protein>
<feature type="compositionally biased region" description="Basic and acidic residues" evidence="1">
    <location>
        <begin position="60"/>
        <end position="77"/>
    </location>
</feature>
<keyword evidence="3" id="KW-1185">Reference proteome</keyword>
<organism evidence="2 3">
    <name type="scientific">Diabrotica balteata</name>
    <name type="common">Banded cucumber beetle</name>
    <dbReference type="NCBI Taxonomy" id="107213"/>
    <lineage>
        <taxon>Eukaryota</taxon>
        <taxon>Metazoa</taxon>
        <taxon>Ecdysozoa</taxon>
        <taxon>Arthropoda</taxon>
        <taxon>Hexapoda</taxon>
        <taxon>Insecta</taxon>
        <taxon>Pterygota</taxon>
        <taxon>Neoptera</taxon>
        <taxon>Endopterygota</taxon>
        <taxon>Coleoptera</taxon>
        <taxon>Polyphaga</taxon>
        <taxon>Cucujiformia</taxon>
        <taxon>Chrysomeloidea</taxon>
        <taxon>Chrysomelidae</taxon>
        <taxon>Galerucinae</taxon>
        <taxon>Diabroticina</taxon>
        <taxon>Diabroticites</taxon>
        <taxon>Diabrotica</taxon>
    </lineage>
</organism>
<proteinExistence type="predicted"/>
<feature type="region of interest" description="Disordered" evidence="1">
    <location>
        <begin position="57"/>
        <end position="77"/>
    </location>
</feature>
<name>A0A9N9SRN0_DIABA</name>
<sequence length="77" mass="9355">MESGTKDPELNDTEKINIMQATNFYPKYQNYYSRTKQENYQIASRSFVRDEEEMINPRSYEGRRTQYKDNRNIKFPS</sequence>